<keyword evidence="1" id="KW-0732">Signal</keyword>
<proteinExistence type="predicted"/>
<feature type="chain" id="PRO_5045041400" evidence="1">
    <location>
        <begin position="22"/>
        <end position="662"/>
    </location>
</feature>
<evidence type="ECO:0000256" key="1">
    <source>
        <dbReference type="SAM" id="SignalP"/>
    </source>
</evidence>
<reference evidence="2 3" key="1">
    <citation type="submission" date="2023-08" db="EMBL/GenBank/DDBJ databases">
        <title>Draft genome sequence of Algoriphagus confluentis.</title>
        <authorList>
            <person name="Takatani N."/>
            <person name="Hosokawa M."/>
            <person name="Sawabe T."/>
        </authorList>
    </citation>
    <scope>NUCLEOTIDE SEQUENCE [LARGE SCALE GENOMIC DNA]</scope>
    <source>
        <strain evidence="2 3">NBRC 111222</strain>
    </source>
</reference>
<name>A0ABQ6PI02_9BACT</name>
<keyword evidence="3" id="KW-1185">Reference proteome</keyword>
<dbReference type="EMBL" id="BTPD01000001">
    <property type="protein sequence ID" value="GMQ27524.1"/>
    <property type="molecule type" value="Genomic_DNA"/>
</dbReference>
<organism evidence="2 3">
    <name type="scientific">Algoriphagus confluentis</name>
    <dbReference type="NCBI Taxonomy" id="1697556"/>
    <lineage>
        <taxon>Bacteria</taxon>
        <taxon>Pseudomonadati</taxon>
        <taxon>Bacteroidota</taxon>
        <taxon>Cytophagia</taxon>
        <taxon>Cytophagales</taxon>
        <taxon>Cyclobacteriaceae</taxon>
        <taxon>Algoriphagus</taxon>
    </lineage>
</organism>
<evidence type="ECO:0000313" key="2">
    <source>
        <dbReference type="EMBL" id="GMQ27524.1"/>
    </source>
</evidence>
<feature type="signal peptide" evidence="1">
    <location>
        <begin position="1"/>
        <end position="21"/>
    </location>
</feature>
<gene>
    <name evidence="2" type="ORF">Aconfl_01660</name>
</gene>
<dbReference type="Proteomes" id="UP001338309">
    <property type="component" value="Unassembled WGS sequence"/>
</dbReference>
<dbReference type="RefSeq" id="WP_338222339.1">
    <property type="nucleotide sequence ID" value="NZ_BTPD01000001.1"/>
</dbReference>
<comment type="caution">
    <text evidence="2">The sequence shown here is derived from an EMBL/GenBank/DDBJ whole genome shotgun (WGS) entry which is preliminary data.</text>
</comment>
<accession>A0ABQ6PI02</accession>
<evidence type="ECO:0000313" key="3">
    <source>
        <dbReference type="Proteomes" id="UP001338309"/>
    </source>
</evidence>
<protein>
    <submittedName>
        <fullName evidence="2">Uncharacterized protein</fullName>
    </submittedName>
</protein>
<sequence length="662" mass="77000">MKIKKYCLSVVSIFVFFTVQAQTKLDETTSFGIYSGSEKITLVENDNVQFRDGNYLFTSELIPLVDKDIVVLKDLLINGTYLKNEKNGVWNYKYNTYILDDLSVKRTLNAALQHKLNGIEEEFKISYSDGNFNGSSTFSQRNISNGRFENPSILAEIEYVNDTLVGGFEIVFDGVEIKGETDNRGYLNNTLYLIYSVDGLPVLETRKYQNGFLLELEKRNPATDELLLTILYDDVKQMLSQLERNEENLDFEISDDFFGLKFNIGYQQTDKRVTEQLPGNDVLEKYLYLFDSIHNNNSKENQKRSILKFTNRFHFPSKSVEDSLALKYSKENKMLSEKIVENINKPNIVLRKNNSDTLFQQYQVLIHIKSKTDTIQQVLDKINSGYFDNRSIDKYYSDGIPGLSEIDTIHYNFGEDTLALPFRIDRRIVNSDSLIFQIGNYIGALDEKTTATIQKLSQSLTIYENQEKIDSLDRVISSLELNLKNKYPQNLQLTEEDLSKTSFSYRVYHSLNERFLTEMNNKYINNSLPQEEMITLGSSLICYYSFLDSNKFYLDKVSTMQKYWSDSLFTVYRDNPFDFRKLETPILEGVEHASTILLRQYANQLLNAKSCEQIEAELDKIVRLNERIEFLVKNQDSQNVQQLNKALRRERVANRIERLLEL</sequence>